<protein>
    <submittedName>
        <fullName evidence="2">Uncharacterized protein</fullName>
    </submittedName>
</protein>
<feature type="region of interest" description="Disordered" evidence="1">
    <location>
        <begin position="193"/>
        <end position="212"/>
    </location>
</feature>
<accession>A0A3M6WXQ1</accession>
<evidence type="ECO:0000256" key="1">
    <source>
        <dbReference type="SAM" id="MobiDB-lite"/>
    </source>
</evidence>
<feature type="region of interest" description="Disordered" evidence="1">
    <location>
        <begin position="304"/>
        <end position="327"/>
    </location>
</feature>
<feature type="compositionally biased region" description="Polar residues" evidence="1">
    <location>
        <begin position="440"/>
        <end position="468"/>
    </location>
</feature>
<reference evidence="2 3" key="1">
    <citation type="journal article" date="2018" name="BMC Genomics">
        <title>Genomic evidence for intraspecific hybridization in a clonal and extremely halotolerant yeast.</title>
        <authorList>
            <person name="Gostincar C."/>
            <person name="Stajich J.E."/>
            <person name="Zupancic J."/>
            <person name="Zalar P."/>
            <person name="Gunde-Cimerman N."/>
        </authorList>
    </citation>
    <scope>NUCLEOTIDE SEQUENCE [LARGE SCALE GENOMIC DNA]</scope>
    <source>
        <strain evidence="2 3">EXF-6654</strain>
    </source>
</reference>
<name>A0A3M6WXQ1_HORWE</name>
<feature type="region of interest" description="Disordered" evidence="1">
    <location>
        <begin position="56"/>
        <end position="144"/>
    </location>
</feature>
<organism evidence="2 3">
    <name type="scientific">Hortaea werneckii</name>
    <name type="common">Black yeast</name>
    <name type="synonym">Cladosporium werneckii</name>
    <dbReference type="NCBI Taxonomy" id="91943"/>
    <lineage>
        <taxon>Eukaryota</taxon>
        <taxon>Fungi</taxon>
        <taxon>Dikarya</taxon>
        <taxon>Ascomycota</taxon>
        <taxon>Pezizomycotina</taxon>
        <taxon>Dothideomycetes</taxon>
        <taxon>Dothideomycetidae</taxon>
        <taxon>Mycosphaerellales</taxon>
        <taxon>Teratosphaeriaceae</taxon>
        <taxon>Hortaea</taxon>
    </lineage>
</organism>
<feature type="compositionally biased region" description="Polar residues" evidence="1">
    <location>
        <begin position="637"/>
        <end position="648"/>
    </location>
</feature>
<feature type="non-terminal residue" evidence="2">
    <location>
        <position position="671"/>
    </location>
</feature>
<evidence type="ECO:0000313" key="2">
    <source>
        <dbReference type="EMBL" id="RMX83302.1"/>
    </source>
</evidence>
<feature type="compositionally biased region" description="Low complexity" evidence="1">
    <location>
        <begin position="512"/>
        <end position="528"/>
    </location>
</feature>
<feature type="compositionally biased region" description="Low complexity" evidence="1">
    <location>
        <begin position="599"/>
        <end position="615"/>
    </location>
</feature>
<dbReference type="Proteomes" id="UP000282582">
    <property type="component" value="Unassembled WGS sequence"/>
</dbReference>
<feature type="compositionally biased region" description="Polar residues" evidence="1">
    <location>
        <begin position="253"/>
        <end position="266"/>
    </location>
</feature>
<evidence type="ECO:0000313" key="3">
    <source>
        <dbReference type="Proteomes" id="UP000282582"/>
    </source>
</evidence>
<dbReference type="AlphaFoldDB" id="A0A3M6WXQ1"/>
<proteinExistence type="predicted"/>
<feature type="region of interest" description="Disordered" evidence="1">
    <location>
        <begin position="235"/>
        <end position="270"/>
    </location>
</feature>
<comment type="caution">
    <text evidence="2">The sequence shown here is derived from an EMBL/GenBank/DDBJ whole genome shotgun (WGS) entry which is preliminary data.</text>
</comment>
<gene>
    <name evidence="2" type="ORF">D0868_15685</name>
</gene>
<sequence length="671" mass="71198">MPSPGTSMQITKDTDILYNVRRACGVPVESDMSAWKGWNEFEVRRSKGMAGFTPINAPAIATKKQSGIKAPPPQSPSNSVALSHYGGVEPGQTSQPSTQTSCQPSTKEAGGKGRKRGSANKSVSQSKRLRGNTKDDFKSSSPSDVQITDAWPALKASNTVAKHSAGSVSLASSHVSEPTINSMVSVYARPTSMDTVHSTGQPTSMSTLKGQQLTSRTVHDNLDSSATMGNRSKQFQTLPNQLPGNEASHYSEHLSSTIDQPPTLSYSEEWDEFGPPLQIESEQFPPIGGVEEPHANTERIATSHSETELNSARERTHKQITNPSVPPSILTEDEAIALDDVEEELLADVTNEAEKPFARGERTAKQNVKEVDEHDDYGGALLTDAEKQLLSSFQAIGRNDEVKPSTLACRHLEATTAPGSPCTMESAIETAVSPREVATPTKSGSKNRSFSDPPSAQAVTALQPSPSFRESVRQGSRDDHDPVITGIYTPTQQKNPFSRKPDFARGLSLQMPAPASPSAASGSANGSGWSREQPAPLSPKLDEKEIYMQTAANDLSASPATSLPRHSRGRKGSVGSMVLDSPAMGGSATGWGGLAPERSTVSSSVGSVNMMGSDSESSESDEDASMGGDDQDDAIFTTPQVHKLQNPSAPTPFAGNNPPSWANASSFSPAQ</sequence>
<feature type="compositionally biased region" description="Polar residues" evidence="1">
    <location>
        <begin position="657"/>
        <end position="671"/>
    </location>
</feature>
<dbReference type="EMBL" id="QWIK01002757">
    <property type="protein sequence ID" value="RMX83302.1"/>
    <property type="molecule type" value="Genomic_DNA"/>
</dbReference>
<feature type="region of interest" description="Disordered" evidence="1">
    <location>
        <begin position="414"/>
        <end position="671"/>
    </location>
</feature>
<feature type="compositionally biased region" description="Basic and acidic residues" evidence="1">
    <location>
        <begin position="305"/>
        <end position="314"/>
    </location>
</feature>
<feature type="region of interest" description="Disordered" evidence="1">
    <location>
        <begin position="352"/>
        <end position="371"/>
    </location>
</feature>
<feature type="compositionally biased region" description="Polar residues" evidence="1">
    <location>
        <begin position="550"/>
        <end position="561"/>
    </location>
</feature>
<feature type="compositionally biased region" description="Acidic residues" evidence="1">
    <location>
        <begin position="616"/>
        <end position="633"/>
    </location>
</feature>
<feature type="compositionally biased region" description="Basic and acidic residues" evidence="1">
    <location>
        <begin position="470"/>
        <end position="482"/>
    </location>
</feature>
<feature type="compositionally biased region" description="Low complexity" evidence="1">
    <location>
        <begin position="92"/>
        <end position="106"/>
    </location>
</feature>